<evidence type="ECO:0000313" key="4">
    <source>
        <dbReference type="Proteomes" id="UP000398389"/>
    </source>
</evidence>
<dbReference type="InterPro" id="IPR003386">
    <property type="entry name" value="LACT/PDAT_acylTrfase"/>
</dbReference>
<gene>
    <name evidence="3" type="ORF">SAPINGB_P001687</name>
</gene>
<dbReference type="InterPro" id="IPR029058">
    <property type="entry name" value="AB_hydrolase_fold"/>
</dbReference>
<keyword evidence="2" id="KW-1133">Transmembrane helix</keyword>
<sequence>MPIVTSSSSSRKRADSSEKHHVGTTGASAGVTAASARQRKNSVNHGHRKSFSGSSSNSKSANKKSVTDDQDNEILEKANKPKKHHQSFFRKRLAYFWKTRKFVFILGACIGLIFAGYYTAQSQDLMSMDILNDLSMDTITDILSDFKGKLPMGILKEAHDLEKSHSSDLSEPFKIGLMLRDRDNITANYPVIMIPGVISTGLESWSLEGTPECPTKQYFRKRLWGSWHMLRAMLLDKNCWLQHLMLDPVTGLDPPNFKIRAAQGMEAADFFVAGYWIWNRILENLAAVGYDSGSMMVASYDWRLAYQDLETRDQYFSKLKLSIENYLLTTGKKTVLVGHSMGSQIVFYFLKWVEASGPTFGNGGSSWVDDHIESFIDISGSTLGTPKAIVALLSGEMKDTVQLNAMAVYGLEKFFSRRERADLLRNFAGIASMLPKGGQEVWGDQSFAHDDYSNQNVSFGNFIRFKQPKSNLSNRNLTIPDSIEYLRGQASENFSNKLDQSYSYGLARTRKELEANEADPRKWANPLEVALPNAPNMKIYCFYGVGKPTERSYYYKEEDNKTATMLNVTIAADDPNAVVFGEGDGTVSLVTHSMCHKWRDPGNKFNPAGIPVRIVEMAHEPDNFDIRGGAKTAEHVDILGRAELNELVVKVAAGQGSTIDERLISPLKTWVKNMDLGED</sequence>
<dbReference type="GeneID" id="43580508"/>
<feature type="compositionally biased region" description="Basic and acidic residues" evidence="1">
    <location>
        <begin position="12"/>
        <end position="21"/>
    </location>
</feature>
<keyword evidence="2" id="KW-0472">Membrane</keyword>
<protein>
    <recommendedName>
        <fullName evidence="5">Phospholipid:diacylglycerol acyltransferase</fullName>
    </recommendedName>
</protein>
<keyword evidence="4" id="KW-1185">Reference proteome</keyword>
<dbReference type="RefSeq" id="XP_031852299.1">
    <property type="nucleotide sequence ID" value="XM_031996408.1"/>
</dbReference>
<dbReference type="PANTHER" id="PTHR11440">
    <property type="entry name" value="LECITHIN-CHOLESTEROL ACYLTRANSFERASE-RELATED"/>
    <property type="match status" value="1"/>
</dbReference>
<dbReference type="GO" id="GO:0008374">
    <property type="term" value="F:O-acyltransferase activity"/>
    <property type="evidence" value="ECO:0007669"/>
    <property type="project" value="InterPro"/>
</dbReference>
<feature type="compositionally biased region" description="Low complexity" evidence="1">
    <location>
        <begin position="23"/>
        <end position="36"/>
    </location>
</feature>
<evidence type="ECO:0000256" key="1">
    <source>
        <dbReference type="SAM" id="MobiDB-lite"/>
    </source>
</evidence>
<accession>A0A5E8B6Y8</accession>
<feature type="compositionally biased region" description="Low complexity" evidence="1">
    <location>
        <begin position="51"/>
        <end position="64"/>
    </location>
</feature>
<dbReference type="SUPFAM" id="SSF53474">
    <property type="entry name" value="alpha/beta-Hydrolases"/>
    <property type="match status" value="1"/>
</dbReference>
<dbReference type="Proteomes" id="UP000398389">
    <property type="component" value="Unassembled WGS sequence"/>
</dbReference>
<dbReference type="Pfam" id="PF02450">
    <property type="entry name" value="LCAT"/>
    <property type="match status" value="1"/>
</dbReference>
<dbReference type="GO" id="GO:0006629">
    <property type="term" value="P:lipid metabolic process"/>
    <property type="evidence" value="ECO:0007669"/>
    <property type="project" value="InterPro"/>
</dbReference>
<feature type="region of interest" description="Disordered" evidence="1">
    <location>
        <begin position="1"/>
        <end position="71"/>
    </location>
</feature>
<dbReference type="OrthoDB" id="190846at2759"/>
<organism evidence="3 4">
    <name type="scientific">Magnusiomyces paraingens</name>
    <dbReference type="NCBI Taxonomy" id="2606893"/>
    <lineage>
        <taxon>Eukaryota</taxon>
        <taxon>Fungi</taxon>
        <taxon>Dikarya</taxon>
        <taxon>Ascomycota</taxon>
        <taxon>Saccharomycotina</taxon>
        <taxon>Dipodascomycetes</taxon>
        <taxon>Dipodascales</taxon>
        <taxon>Dipodascaceae</taxon>
        <taxon>Magnusiomyces</taxon>
    </lineage>
</organism>
<feature type="compositionally biased region" description="Basic residues" evidence="1">
    <location>
        <begin position="37"/>
        <end position="50"/>
    </location>
</feature>
<evidence type="ECO:0000313" key="3">
    <source>
        <dbReference type="EMBL" id="VVT47390.1"/>
    </source>
</evidence>
<evidence type="ECO:0008006" key="5">
    <source>
        <dbReference type="Google" id="ProtNLM"/>
    </source>
</evidence>
<dbReference type="AlphaFoldDB" id="A0A5E8B6Y8"/>
<reference evidence="3 4" key="1">
    <citation type="submission" date="2019-09" db="EMBL/GenBank/DDBJ databases">
        <authorList>
            <person name="Brejova B."/>
        </authorList>
    </citation>
    <scope>NUCLEOTIDE SEQUENCE [LARGE SCALE GENOMIC DNA]</scope>
</reference>
<feature type="transmembrane region" description="Helical" evidence="2">
    <location>
        <begin position="102"/>
        <end position="120"/>
    </location>
</feature>
<name>A0A5E8B6Y8_9ASCO</name>
<dbReference type="Gene3D" id="3.40.50.1820">
    <property type="entry name" value="alpha/beta hydrolase"/>
    <property type="match status" value="1"/>
</dbReference>
<evidence type="ECO:0000256" key="2">
    <source>
        <dbReference type="SAM" id="Phobius"/>
    </source>
</evidence>
<keyword evidence="2" id="KW-0812">Transmembrane</keyword>
<dbReference type="EMBL" id="CABVLU010000001">
    <property type="protein sequence ID" value="VVT47390.1"/>
    <property type="molecule type" value="Genomic_DNA"/>
</dbReference>
<proteinExistence type="predicted"/>